<dbReference type="Gene3D" id="3.60.10.10">
    <property type="entry name" value="Endonuclease/exonuclease/phosphatase"/>
    <property type="match status" value="1"/>
</dbReference>
<proteinExistence type="predicted"/>
<dbReference type="Pfam" id="PF03372">
    <property type="entry name" value="Exo_endo_phos"/>
    <property type="match status" value="1"/>
</dbReference>
<dbReference type="CDD" id="cd09076">
    <property type="entry name" value="L1-EN"/>
    <property type="match status" value="1"/>
</dbReference>
<dbReference type="PANTHER" id="PTHR47027">
    <property type="entry name" value="REVERSE TRANSCRIPTASE DOMAIN-CONTAINING PROTEIN"/>
    <property type="match status" value="1"/>
</dbReference>
<dbReference type="PANTHER" id="PTHR47027:SF8">
    <property type="entry name" value="RIBONUCLEASE H"/>
    <property type="match status" value="1"/>
</dbReference>
<accession>A0A8D8Z0Q5</accession>
<dbReference type="InterPro" id="IPR043128">
    <property type="entry name" value="Rev_trsase/Diguanyl_cyclase"/>
</dbReference>
<reference evidence="2" key="1">
    <citation type="submission" date="2021-05" db="EMBL/GenBank/DDBJ databases">
        <authorList>
            <person name="Alioto T."/>
            <person name="Alioto T."/>
            <person name="Gomez Garrido J."/>
        </authorList>
    </citation>
    <scope>NUCLEOTIDE SEQUENCE</scope>
</reference>
<dbReference type="EMBL" id="HBUF01408850">
    <property type="protein sequence ID" value="CAG6738648.1"/>
    <property type="molecule type" value="Transcribed_RNA"/>
</dbReference>
<name>A0A8D8Z0Q5_9HEMI</name>
<dbReference type="InterPro" id="IPR043502">
    <property type="entry name" value="DNA/RNA_pol_sf"/>
</dbReference>
<protein>
    <submittedName>
        <fullName evidence="2">Craniofacial development protein 2</fullName>
    </submittedName>
</protein>
<feature type="domain" description="Reverse transcriptase" evidence="1">
    <location>
        <begin position="543"/>
        <end position="816"/>
    </location>
</feature>
<dbReference type="AlphaFoldDB" id="A0A8D8Z0Q5"/>
<dbReference type="PROSITE" id="PS50878">
    <property type="entry name" value="RT_POL"/>
    <property type="match status" value="1"/>
</dbReference>
<dbReference type="GO" id="GO:0003824">
    <property type="term" value="F:catalytic activity"/>
    <property type="evidence" value="ECO:0007669"/>
    <property type="project" value="InterPro"/>
</dbReference>
<evidence type="ECO:0000313" key="2">
    <source>
        <dbReference type="EMBL" id="CAG6738648.1"/>
    </source>
</evidence>
<dbReference type="CDD" id="cd01650">
    <property type="entry name" value="RT_nLTR_like"/>
    <property type="match status" value="1"/>
</dbReference>
<dbReference type="Pfam" id="PF00078">
    <property type="entry name" value="RVT_1"/>
    <property type="match status" value="1"/>
</dbReference>
<organism evidence="2">
    <name type="scientific">Cacopsylla melanoneura</name>
    <dbReference type="NCBI Taxonomy" id="428564"/>
    <lineage>
        <taxon>Eukaryota</taxon>
        <taxon>Metazoa</taxon>
        <taxon>Ecdysozoa</taxon>
        <taxon>Arthropoda</taxon>
        <taxon>Hexapoda</taxon>
        <taxon>Insecta</taxon>
        <taxon>Pterygota</taxon>
        <taxon>Neoptera</taxon>
        <taxon>Paraneoptera</taxon>
        <taxon>Hemiptera</taxon>
        <taxon>Sternorrhyncha</taxon>
        <taxon>Psylloidea</taxon>
        <taxon>Psyllidae</taxon>
        <taxon>Psyllinae</taxon>
        <taxon>Cacopsylla</taxon>
    </lineage>
</organism>
<dbReference type="GO" id="GO:0071897">
    <property type="term" value="P:DNA biosynthetic process"/>
    <property type="evidence" value="ECO:0007669"/>
    <property type="project" value="UniProtKB-ARBA"/>
</dbReference>
<dbReference type="InterPro" id="IPR005135">
    <property type="entry name" value="Endo/exonuclease/phosphatase"/>
</dbReference>
<sequence length="995" mass="116156">MAVSLVNSSGSKLVRHSDFRARTTTETNTKLTTQKRQKNIRRIGTWNVQTLLKAGKLENLKIEMRRQKLDILGISEMRWNGTGDFWSEDYRIIYSGPEEERTGINGVGIVLEKALGLRVTGYVQHSDRIIMVKIKTEPNDTIIIQLYMPTSGAPDEEIEKIYDEVNKLIDTTKADDNIIILGDMNAIVGEGREGTTVGQYGHGRRNERGNQLIEFCTRNNLVITNTLFMHHKRRRHTWIAPGDIRREQLDYIMVKKRFKNQVKNCRSHPGADIGSDHNLVMMHSELKYKKLTKKNRTNIEVSKLKNIRIRQEYKGKTELIVNDQSIEDLQQKPVDEQWKVVKEGILKTANELLKDQNESAKKPWITEEIVDMIEERRKWKSVSSDEGKATYRRLKNEIVSKCRRAKEEYMNGICEEIDTELKVDNLDKAYGMVKKFFGEKKNKTTGIQDEKGQYLYDEEDVARRWKEYLEKLYGNEDMDNEVLETEQLSDPENQGEPILREEFDKALKDLKCKKAPGIDGIQAELLKECGDQTKHILYSIVQKIYDTGIMPTDFTQCIIIPIPKKARAKSCDQYRTLSLTSHASKILTRIILKRIETNIDNYLTEDQFGFRRGMGTREAILTLRQIIEKRNRKGKTTFLSFVDLEKAFDNVNWDIMFGLLKKVGISYKDRRIIHSLYKNEVGVVRIGEIQEEANIKKGVRQGCSLSPYLFNLYVQEAINKIREETEVGVKIHGERIDMLRFADDIAITTETEEDLQLILQTMNNVMKNEFNMRINKKKTKILLCNKNKGEIRPPRITIDHEIIECVTEYKYLGSLITQEGNCKKEIRSRLLQAKIAFNKKRNLLTSRSMSISTRKRLIKTYVWSVALYGSETWTMGKEEERRIQAFEAWCWRKMMKISWVDHVTNEEVFRRARERRTFLNQLKRRRLKLIGHLLRHSELATRVIEGMIDQKNPRGRPPLAFIKDNIMIDVNVSTYSQLKRLAQDREKWRVASNQH</sequence>
<dbReference type="Gene3D" id="3.30.70.270">
    <property type="match status" value="1"/>
</dbReference>
<dbReference type="SUPFAM" id="SSF56672">
    <property type="entry name" value="DNA/RNA polymerases"/>
    <property type="match status" value="1"/>
</dbReference>
<dbReference type="SUPFAM" id="SSF56219">
    <property type="entry name" value="DNase I-like"/>
    <property type="match status" value="1"/>
</dbReference>
<evidence type="ECO:0000259" key="1">
    <source>
        <dbReference type="PROSITE" id="PS50878"/>
    </source>
</evidence>
<dbReference type="InterPro" id="IPR000477">
    <property type="entry name" value="RT_dom"/>
</dbReference>
<dbReference type="InterPro" id="IPR036691">
    <property type="entry name" value="Endo/exonu/phosph_ase_sf"/>
</dbReference>